<comment type="caution">
    <text evidence="2">The sequence shown here is derived from an EMBL/GenBank/DDBJ whole genome shotgun (WGS) entry which is preliminary data.</text>
</comment>
<dbReference type="OrthoDB" id="9798754at2"/>
<dbReference type="SUPFAM" id="SSF52980">
    <property type="entry name" value="Restriction endonuclease-like"/>
    <property type="match status" value="1"/>
</dbReference>
<dbReference type="Gene3D" id="3.40.960.10">
    <property type="entry name" value="VSR Endonuclease"/>
    <property type="match status" value="1"/>
</dbReference>
<protein>
    <recommendedName>
        <fullName evidence="1">DUF559 domain-containing protein</fullName>
    </recommendedName>
</protein>
<proteinExistence type="predicted"/>
<dbReference type="PANTHER" id="PTHR38590">
    <property type="entry name" value="BLL0828 PROTEIN"/>
    <property type="match status" value="1"/>
</dbReference>
<name>A0A150WZR5_9BACT</name>
<dbReference type="Pfam" id="PF04480">
    <property type="entry name" value="DUF559"/>
    <property type="match status" value="1"/>
</dbReference>
<accession>A0A150WZR5</accession>
<sequence length="131" mass="15575">MTERKMFYGASPTLFEQAKRLRENMTYHEKLLWEKIKSNQIHGLRFKAQHPIAIYIVDFYCHKLKLVIEVDGKNHMEKDQAEYDADRSHELHDFGISVIRFSNQEIEQNIEKVITEISNLCLNLLRHISSE</sequence>
<organism evidence="2 3">
    <name type="scientific">Roseivirga spongicola</name>
    <dbReference type="NCBI Taxonomy" id="333140"/>
    <lineage>
        <taxon>Bacteria</taxon>
        <taxon>Pseudomonadati</taxon>
        <taxon>Bacteroidota</taxon>
        <taxon>Cytophagia</taxon>
        <taxon>Cytophagales</taxon>
        <taxon>Roseivirgaceae</taxon>
        <taxon>Roseivirga</taxon>
    </lineage>
</organism>
<dbReference type="InterPro" id="IPR007569">
    <property type="entry name" value="DUF559"/>
</dbReference>
<evidence type="ECO:0000313" key="3">
    <source>
        <dbReference type="Proteomes" id="UP000075606"/>
    </source>
</evidence>
<dbReference type="InterPro" id="IPR047216">
    <property type="entry name" value="Endonuclease_DUF559_bact"/>
</dbReference>
<dbReference type="CDD" id="cd01038">
    <property type="entry name" value="Endonuclease_DUF559"/>
    <property type="match status" value="1"/>
</dbReference>
<dbReference type="AlphaFoldDB" id="A0A150WZR5"/>
<dbReference type="Proteomes" id="UP000075606">
    <property type="component" value="Unassembled WGS sequence"/>
</dbReference>
<evidence type="ECO:0000313" key="2">
    <source>
        <dbReference type="EMBL" id="KYG71916.1"/>
    </source>
</evidence>
<feature type="domain" description="DUF559" evidence="1">
    <location>
        <begin position="16"/>
        <end position="119"/>
    </location>
</feature>
<dbReference type="PANTHER" id="PTHR38590:SF1">
    <property type="entry name" value="BLL0828 PROTEIN"/>
    <property type="match status" value="1"/>
</dbReference>
<dbReference type="RefSeq" id="WP_068225018.1">
    <property type="nucleotide sequence ID" value="NZ_LRPC01000031.1"/>
</dbReference>
<evidence type="ECO:0000259" key="1">
    <source>
        <dbReference type="Pfam" id="PF04480"/>
    </source>
</evidence>
<dbReference type="STRING" id="333140.AWW68_18060"/>
<gene>
    <name evidence="2" type="ORF">AWW68_18060</name>
</gene>
<dbReference type="EMBL" id="LRPC01000031">
    <property type="protein sequence ID" value="KYG71916.1"/>
    <property type="molecule type" value="Genomic_DNA"/>
</dbReference>
<dbReference type="InterPro" id="IPR011335">
    <property type="entry name" value="Restrct_endonuc-II-like"/>
</dbReference>
<reference evidence="2 3" key="1">
    <citation type="submission" date="2016-01" db="EMBL/GenBank/DDBJ databases">
        <title>Genome sequencing of Roseivirga spongicola UST030701-084.</title>
        <authorList>
            <person name="Selvaratnam C."/>
            <person name="Thevarajoo S."/>
            <person name="Goh K.M."/>
            <person name="Ee R."/>
            <person name="Chan K.-G."/>
            <person name="Chong C.S."/>
        </authorList>
    </citation>
    <scope>NUCLEOTIDE SEQUENCE [LARGE SCALE GENOMIC DNA]</scope>
    <source>
        <strain evidence="2 3">UST030701-084</strain>
    </source>
</reference>
<keyword evidence="3" id="KW-1185">Reference proteome</keyword>